<dbReference type="EMBL" id="FOIJ01000006">
    <property type="protein sequence ID" value="SET99365.1"/>
    <property type="molecule type" value="Genomic_DNA"/>
</dbReference>
<evidence type="ECO:0000313" key="3">
    <source>
        <dbReference type="EMBL" id="SET99365.1"/>
    </source>
</evidence>
<gene>
    <name evidence="3" type="ORF">SAMN05443639_106213</name>
</gene>
<dbReference type="Gene3D" id="3.20.100.30">
    <property type="entry name" value="VTC, catalytic tunnel domain"/>
    <property type="match status" value="1"/>
</dbReference>
<protein>
    <submittedName>
        <fullName evidence="3">VTC domain-containing protein</fullName>
    </submittedName>
</protein>
<proteinExistence type="predicted"/>
<feature type="region of interest" description="Disordered" evidence="1">
    <location>
        <begin position="1"/>
        <end position="28"/>
    </location>
</feature>
<feature type="domain" description="VTC" evidence="2">
    <location>
        <begin position="156"/>
        <end position="249"/>
    </location>
</feature>
<evidence type="ECO:0000256" key="1">
    <source>
        <dbReference type="SAM" id="MobiDB-lite"/>
    </source>
</evidence>
<dbReference type="InterPro" id="IPR042267">
    <property type="entry name" value="VTC_sf"/>
</dbReference>
<name>A0A1I0ISE2_9BACT</name>
<accession>A0A1I0ISE2</accession>
<reference evidence="4" key="1">
    <citation type="submission" date="2016-10" db="EMBL/GenBank/DDBJ databases">
        <authorList>
            <person name="Varghese N."/>
            <person name="Submissions S."/>
        </authorList>
    </citation>
    <scope>NUCLEOTIDE SEQUENCE [LARGE SCALE GENOMIC DNA]</scope>
    <source>
        <strain evidence="4">DSM 16858</strain>
    </source>
</reference>
<feature type="domain" description="VTC" evidence="2">
    <location>
        <begin position="26"/>
        <end position="135"/>
    </location>
</feature>
<sequence>MSGAEDAVFIESREDVVQPSPELDHERRFLPSPEGVASFVEAVRPWTEPLVYDPEQPHAFTRTTYFDTERLDFLASCGTKRPQRLRLREYAGSPHLAQPPVLTGPRFLEVKMTTGARRTKTRCPVSEEAANALLSGLAQPLALLPPELPGRAFGPMRPQVTAWYRRSTRATADGGVRLTLDEELSFALPPGHSETGGPALPTRLIERLPAPLLEVKWRGPPPRWLAQALTRLVPFESRGSKFEQGMRALLGSTVTPLPRLPR</sequence>
<keyword evidence="4" id="KW-1185">Reference proteome</keyword>
<evidence type="ECO:0000259" key="2">
    <source>
        <dbReference type="Pfam" id="PF09359"/>
    </source>
</evidence>
<dbReference type="GO" id="GO:0006799">
    <property type="term" value="P:polyphosphate biosynthetic process"/>
    <property type="evidence" value="ECO:0007669"/>
    <property type="project" value="UniProtKB-ARBA"/>
</dbReference>
<dbReference type="Pfam" id="PF09359">
    <property type="entry name" value="VTC"/>
    <property type="match status" value="2"/>
</dbReference>
<organism evidence="3 4">
    <name type="scientific">Stigmatella erecta</name>
    <dbReference type="NCBI Taxonomy" id="83460"/>
    <lineage>
        <taxon>Bacteria</taxon>
        <taxon>Pseudomonadati</taxon>
        <taxon>Myxococcota</taxon>
        <taxon>Myxococcia</taxon>
        <taxon>Myxococcales</taxon>
        <taxon>Cystobacterineae</taxon>
        <taxon>Archangiaceae</taxon>
        <taxon>Stigmatella</taxon>
    </lineage>
</organism>
<dbReference type="AlphaFoldDB" id="A0A1I0ISE2"/>
<dbReference type="Proteomes" id="UP000199181">
    <property type="component" value="Unassembled WGS sequence"/>
</dbReference>
<feature type="compositionally biased region" description="Basic and acidic residues" evidence="1">
    <location>
        <begin position="11"/>
        <end position="28"/>
    </location>
</feature>
<dbReference type="InterPro" id="IPR018966">
    <property type="entry name" value="VTC_domain"/>
</dbReference>
<evidence type="ECO:0000313" key="4">
    <source>
        <dbReference type="Proteomes" id="UP000199181"/>
    </source>
</evidence>